<dbReference type="AlphaFoldDB" id="A0A397T889"/>
<keyword evidence="2" id="KW-1185">Reference proteome</keyword>
<comment type="caution">
    <text evidence="1">The sequence shown here is derived from an EMBL/GenBank/DDBJ whole genome shotgun (WGS) entry which is preliminary data.</text>
</comment>
<evidence type="ECO:0000313" key="2">
    <source>
        <dbReference type="Proteomes" id="UP000265703"/>
    </source>
</evidence>
<gene>
    <name evidence="1" type="ORF">C1645_734753</name>
</gene>
<dbReference type="Proteomes" id="UP000265703">
    <property type="component" value="Unassembled WGS sequence"/>
</dbReference>
<name>A0A397T889_9GLOM</name>
<dbReference type="EMBL" id="QKYT01000080">
    <property type="protein sequence ID" value="RIA94453.1"/>
    <property type="molecule type" value="Genomic_DNA"/>
</dbReference>
<reference evidence="1 2" key="1">
    <citation type="submission" date="2018-06" db="EMBL/GenBank/DDBJ databases">
        <title>Comparative genomics reveals the genomic features of Rhizophagus irregularis, R. cerebriforme, R. diaphanum and Gigaspora rosea, and their symbiotic lifestyle signature.</title>
        <authorList>
            <person name="Morin E."/>
            <person name="San Clemente H."/>
            <person name="Chen E.C.H."/>
            <person name="De La Providencia I."/>
            <person name="Hainaut M."/>
            <person name="Kuo A."/>
            <person name="Kohler A."/>
            <person name="Murat C."/>
            <person name="Tang N."/>
            <person name="Roy S."/>
            <person name="Loubradou J."/>
            <person name="Henrissat B."/>
            <person name="Grigoriev I.V."/>
            <person name="Corradi N."/>
            <person name="Roux C."/>
            <person name="Martin F.M."/>
        </authorList>
    </citation>
    <scope>NUCLEOTIDE SEQUENCE [LARGE SCALE GENOMIC DNA]</scope>
    <source>
        <strain evidence="1 2">DAOM 227022</strain>
    </source>
</reference>
<proteinExistence type="predicted"/>
<organism evidence="1 2">
    <name type="scientific">Glomus cerebriforme</name>
    <dbReference type="NCBI Taxonomy" id="658196"/>
    <lineage>
        <taxon>Eukaryota</taxon>
        <taxon>Fungi</taxon>
        <taxon>Fungi incertae sedis</taxon>
        <taxon>Mucoromycota</taxon>
        <taxon>Glomeromycotina</taxon>
        <taxon>Glomeromycetes</taxon>
        <taxon>Glomerales</taxon>
        <taxon>Glomeraceae</taxon>
        <taxon>Glomus</taxon>
    </lineage>
</organism>
<accession>A0A397T889</accession>
<evidence type="ECO:0000313" key="1">
    <source>
        <dbReference type="EMBL" id="RIA94453.1"/>
    </source>
</evidence>
<sequence>MSKQRFNSRLLFEVNIVDRQYYQSEFNAINLTQFPFGYALASLRGILLDVDLLRTAFCMSFGKFNEICGKLDLDFWLSLEVEYVISGFLLKWNMQISDFLLEYAVLQLQILLQSSDWLNQKNLFHRIYATK</sequence>
<protein>
    <submittedName>
        <fullName evidence="1">Uncharacterized protein</fullName>
    </submittedName>
</protein>